<dbReference type="Proteomes" id="UP000325517">
    <property type="component" value="Chromosome"/>
</dbReference>
<dbReference type="EMBL" id="CP031223">
    <property type="protein sequence ID" value="QFG01208.1"/>
    <property type="molecule type" value="Genomic_DNA"/>
</dbReference>
<evidence type="ECO:0000313" key="2">
    <source>
        <dbReference type="Proteomes" id="UP000325517"/>
    </source>
</evidence>
<protein>
    <submittedName>
        <fullName evidence="1">Uncharacterized protein</fullName>
    </submittedName>
</protein>
<reference evidence="1 2" key="1">
    <citation type="submission" date="2018-07" db="EMBL/GenBank/DDBJ databases">
        <title>Complete genome sequence of Psychrobacillus sp. PB01, isolated from iceberg, and comparative genome analysis of Psychrobacillus strains.</title>
        <authorList>
            <person name="Lee P.C."/>
        </authorList>
    </citation>
    <scope>NUCLEOTIDE SEQUENCE [LARGE SCALE GENOMIC DNA]</scope>
    <source>
        <strain evidence="1 2">PB01</strain>
    </source>
</reference>
<organism evidence="1 2">
    <name type="scientific">Psychrobacillus glaciei</name>
    <dbReference type="NCBI Taxonomy" id="2283160"/>
    <lineage>
        <taxon>Bacteria</taxon>
        <taxon>Bacillati</taxon>
        <taxon>Bacillota</taxon>
        <taxon>Bacilli</taxon>
        <taxon>Bacillales</taxon>
        <taxon>Bacillaceae</taxon>
        <taxon>Psychrobacillus</taxon>
    </lineage>
</organism>
<name>A0A5J6SY01_9BACI</name>
<proteinExistence type="predicted"/>
<gene>
    <name evidence="1" type="ORF">PB01_15145</name>
</gene>
<accession>A0A5J6SY01</accession>
<keyword evidence="2" id="KW-1185">Reference proteome</keyword>
<sequence length="140" mass="15904">MLVGCSSQHTVLNKPPNVLIEIGKETYETKLGTYCWNNENNGVCVDTVGPIELLKGTEPIHVKSGDQIKFVMNYEPKPNEFSVTQMNNSEQIEISIKDNQITAPTEKGTYYYSYSVWWMDDHLENVSNGDAFYAFVIQVK</sequence>
<dbReference type="OrthoDB" id="1797983at2"/>
<evidence type="ECO:0000313" key="1">
    <source>
        <dbReference type="EMBL" id="QFG01208.1"/>
    </source>
</evidence>
<dbReference type="KEGG" id="psyo:PB01_15145"/>
<dbReference type="AlphaFoldDB" id="A0A5J6SY01"/>